<comment type="caution">
    <text evidence="3">The sequence shown here is derived from an EMBL/GenBank/DDBJ whole genome shotgun (WGS) entry which is preliminary data.</text>
</comment>
<accession>A0A1Y2KXQ0</accession>
<dbReference type="RefSeq" id="WP_085584051.1">
    <property type="nucleotide sequence ID" value="NZ_JFKA01000007.1"/>
</dbReference>
<reference evidence="3 4" key="1">
    <citation type="submission" date="2014-03" db="EMBL/GenBank/DDBJ databases">
        <title>The draft genome sequence of Thalassospira mesophila JCM 18969.</title>
        <authorList>
            <person name="Lai Q."/>
            <person name="Shao Z."/>
        </authorList>
    </citation>
    <scope>NUCLEOTIDE SEQUENCE [LARGE SCALE GENOMIC DNA]</scope>
    <source>
        <strain evidence="3 4">JCM 18969</strain>
    </source>
</reference>
<name>A0A1Y2KXQ0_9PROT</name>
<evidence type="ECO:0000313" key="4">
    <source>
        <dbReference type="Proteomes" id="UP000193391"/>
    </source>
</evidence>
<dbReference type="PANTHER" id="PTHR34606">
    <property type="entry name" value="BON DOMAIN-CONTAINING PROTEIN"/>
    <property type="match status" value="1"/>
</dbReference>
<keyword evidence="1" id="KW-0732">Signal</keyword>
<dbReference type="OrthoDB" id="7339555at2"/>
<dbReference type="InterPro" id="IPR051686">
    <property type="entry name" value="Lipoprotein_DolP"/>
</dbReference>
<dbReference type="PANTHER" id="PTHR34606:SF15">
    <property type="entry name" value="BON DOMAIN-CONTAINING PROTEIN"/>
    <property type="match status" value="1"/>
</dbReference>
<dbReference type="PROSITE" id="PS50914">
    <property type="entry name" value="BON"/>
    <property type="match status" value="1"/>
</dbReference>
<evidence type="ECO:0000256" key="1">
    <source>
        <dbReference type="SAM" id="SignalP"/>
    </source>
</evidence>
<proteinExistence type="predicted"/>
<feature type="chain" id="PRO_5012079019" description="BON domain-containing protein" evidence="1">
    <location>
        <begin position="27"/>
        <end position="211"/>
    </location>
</feature>
<evidence type="ECO:0000313" key="3">
    <source>
        <dbReference type="EMBL" id="OSQ37160.1"/>
    </source>
</evidence>
<dbReference type="EMBL" id="JFKA01000007">
    <property type="protein sequence ID" value="OSQ37160.1"/>
    <property type="molecule type" value="Genomic_DNA"/>
</dbReference>
<gene>
    <name evidence="3" type="ORF">TMES_15135</name>
</gene>
<dbReference type="Pfam" id="PF04972">
    <property type="entry name" value="BON"/>
    <property type="match status" value="1"/>
</dbReference>
<dbReference type="InterPro" id="IPR014004">
    <property type="entry name" value="Transpt-assoc_nodulatn_dom_bac"/>
</dbReference>
<feature type="domain" description="BON" evidence="2">
    <location>
        <begin position="143"/>
        <end position="211"/>
    </location>
</feature>
<dbReference type="SMART" id="SM00749">
    <property type="entry name" value="BON"/>
    <property type="match status" value="1"/>
</dbReference>
<protein>
    <recommendedName>
        <fullName evidence="2">BON domain-containing protein</fullName>
    </recommendedName>
</protein>
<feature type="signal peptide" evidence="1">
    <location>
        <begin position="1"/>
        <end position="26"/>
    </location>
</feature>
<keyword evidence="4" id="KW-1185">Reference proteome</keyword>
<organism evidence="3 4">
    <name type="scientific">Thalassospira mesophila</name>
    <dbReference type="NCBI Taxonomy" id="1293891"/>
    <lineage>
        <taxon>Bacteria</taxon>
        <taxon>Pseudomonadati</taxon>
        <taxon>Pseudomonadota</taxon>
        <taxon>Alphaproteobacteria</taxon>
        <taxon>Rhodospirillales</taxon>
        <taxon>Thalassospiraceae</taxon>
        <taxon>Thalassospira</taxon>
    </lineage>
</organism>
<dbReference type="AlphaFoldDB" id="A0A1Y2KXQ0"/>
<dbReference type="STRING" id="1293891.TMES_15135"/>
<dbReference type="Proteomes" id="UP000193391">
    <property type="component" value="Unassembled WGS sequence"/>
</dbReference>
<dbReference type="InterPro" id="IPR007055">
    <property type="entry name" value="BON_dom"/>
</dbReference>
<evidence type="ECO:0000259" key="2">
    <source>
        <dbReference type="PROSITE" id="PS50914"/>
    </source>
</evidence>
<sequence>MTKISQGWRKTLQVVALGIVFSAPLAACGPLQMPVENRAGDDQWLDTKIKTGILGDFAEADHSYLIDVNVDIWKQQVMVTGMVDSKGKYYDVMSIIRQDKRIKKIYDHLQIADAQTVAEYRDAEQKYGEESAVPADSAQQSVSDAWIESQIKALLLAEKGVGSVNYRWQSVGNVVYIMGQSANKTEYDKVLSIVRRIKGVTKVVSHVSVIG</sequence>